<protein>
    <submittedName>
        <fullName evidence="1">Gas vesicle protein</fullName>
    </submittedName>
</protein>
<accession>A0A1H0NNT4</accession>
<dbReference type="AlphaFoldDB" id="A0A1H0NNT4"/>
<dbReference type="OrthoDB" id="308333at2"/>
<sequence length="110" mass="12038">MSLAKLIEEKRKAKSRKENTKKTKNIAVGATVGILAGIAGGFLFAPKAGKETRDSLKESASNISTTAKDKTMEVKNKVSEYLKDKKDEKVRLDAAIKEDNRTATIEDVIL</sequence>
<dbReference type="PANTHER" id="PTHR35792:SF2">
    <property type="entry name" value="GENERAL STRESS PROTEIN"/>
    <property type="match status" value="1"/>
</dbReference>
<keyword evidence="2" id="KW-1185">Reference proteome</keyword>
<dbReference type="STRING" id="94869.SAMN04488529_101885"/>
<name>A0A1H0NNT4_9CLOT</name>
<gene>
    <name evidence="1" type="ORF">SAMN04488529_101885</name>
</gene>
<dbReference type="EMBL" id="FNJM01000001">
    <property type="protein sequence ID" value="SDO94065.1"/>
    <property type="molecule type" value="Genomic_DNA"/>
</dbReference>
<proteinExistence type="predicted"/>
<reference evidence="1 2" key="1">
    <citation type="submission" date="2016-10" db="EMBL/GenBank/DDBJ databases">
        <authorList>
            <person name="de Groot N.N."/>
        </authorList>
    </citation>
    <scope>NUCLEOTIDE SEQUENCE [LARGE SCALE GENOMIC DNA]</scope>
    <source>
        <strain evidence="1 2">DSM 12272</strain>
    </source>
</reference>
<dbReference type="InterPro" id="IPR052928">
    <property type="entry name" value="Desiccation-related_membrane"/>
</dbReference>
<dbReference type="RefSeq" id="WP_089966203.1">
    <property type="nucleotide sequence ID" value="NZ_CP071376.1"/>
</dbReference>
<dbReference type="Pfam" id="PF12732">
    <property type="entry name" value="YtxH"/>
    <property type="match status" value="1"/>
</dbReference>
<dbReference type="PANTHER" id="PTHR35792">
    <property type="entry name" value="GENERAL STRESS PROTEIN"/>
    <property type="match status" value="1"/>
</dbReference>
<organism evidence="1 2">
    <name type="scientific">Clostridium gasigenes</name>
    <dbReference type="NCBI Taxonomy" id="94869"/>
    <lineage>
        <taxon>Bacteria</taxon>
        <taxon>Bacillati</taxon>
        <taxon>Bacillota</taxon>
        <taxon>Clostridia</taxon>
        <taxon>Eubacteriales</taxon>
        <taxon>Clostridiaceae</taxon>
        <taxon>Clostridium</taxon>
    </lineage>
</organism>
<dbReference type="InterPro" id="IPR024623">
    <property type="entry name" value="YtxH"/>
</dbReference>
<evidence type="ECO:0000313" key="1">
    <source>
        <dbReference type="EMBL" id="SDO94065.1"/>
    </source>
</evidence>
<dbReference type="GeneID" id="65311034"/>
<evidence type="ECO:0000313" key="2">
    <source>
        <dbReference type="Proteomes" id="UP000198597"/>
    </source>
</evidence>
<dbReference type="Proteomes" id="UP000198597">
    <property type="component" value="Unassembled WGS sequence"/>
</dbReference>